<organism evidence="1 2">
    <name type="scientific">Deinococcus reticulitermitis</name>
    <dbReference type="NCBI Taxonomy" id="856736"/>
    <lineage>
        <taxon>Bacteria</taxon>
        <taxon>Thermotogati</taxon>
        <taxon>Deinococcota</taxon>
        <taxon>Deinococci</taxon>
        <taxon>Deinococcales</taxon>
        <taxon>Deinococcaceae</taxon>
        <taxon>Deinococcus</taxon>
    </lineage>
</organism>
<evidence type="ECO:0000313" key="1">
    <source>
        <dbReference type="EMBL" id="SEJ04879.1"/>
    </source>
</evidence>
<dbReference type="AlphaFoldDB" id="A0A1H6VJQ0"/>
<sequence>MAGFWSGLAALISALAVWVGAPAPVQESAPRLTAGAWTPPLPELRPAPLPTPAPALGSAPPPEVLRLPRAAPARPVCEWEWSVPRRAPDLAVLGRWQLEG</sequence>
<keyword evidence="2" id="KW-1185">Reference proteome</keyword>
<dbReference type="EMBL" id="FNZA01000003">
    <property type="protein sequence ID" value="SEJ04879.1"/>
    <property type="molecule type" value="Genomic_DNA"/>
</dbReference>
<proteinExistence type="predicted"/>
<name>A0A1H6VJQ0_9DEIO</name>
<evidence type="ECO:0000313" key="2">
    <source>
        <dbReference type="Proteomes" id="UP000199223"/>
    </source>
</evidence>
<dbReference type="RefSeq" id="WP_092263717.1">
    <property type="nucleotide sequence ID" value="NZ_FNZA01000003.1"/>
</dbReference>
<protein>
    <submittedName>
        <fullName evidence="1">Uncharacterized protein</fullName>
    </submittedName>
</protein>
<accession>A0A1H6VJQ0</accession>
<dbReference type="Proteomes" id="UP000199223">
    <property type="component" value="Unassembled WGS sequence"/>
</dbReference>
<gene>
    <name evidence="1" type="ORF">SAMN04488058_103195</name>
</gene>
<dbReference type="STRING" id="856736.SAMN04488058_103195"/>
<reference evidence="2" key="1">
    <citation type="submission" date="2016-10" db="EMBL/GenBank/DDBJ databases">
        <authorList>
            <person name="Varghese N."/>
            <person name="Submissions S."/>
        </authorList>
    </citation>
    <scope>NUCLEOTIDE SEQUENCE [LARGE SCALE GENOMIC DNA]</scope>
    <source>
        <strain evidence="2">CGMCC 1.10218</strain>
    </source>
</reference>